<dbReference type="InterPro" id="IPR011204">
    <property type="entry name" value="Virulence_RhuM-like"/>
</dbReference>
<evidence type="ECO:0000256" key="1">
    <source>
        <dbReference type="SAM" id="Coils"/>
    </source>
</evidence>
<accession>A0A351JSD3</accession>
<protein>
    <recommendedName>
        <fullName evidence="4">Death-on-curing protein</fullName>
    </recommendedName>
</protein>
<gene>
    <name evidence="2" type="ORF">DCY43_00405</name>
</gene>
<proteinExistence type="predicted"/>
<dbReference type="Pfam" id="PF13310">
    <property type="entry name" value="Virulence_RhuM"/>
    <property type="match status" value="1"/>
</dbReference>
<dbReference type="AlphaFoldDB" id="A0A351JSD3"/>
<evidence type="ECO:0000313" key="3">
    <source>
        <dbReference type="Proteomes" id="UP000264072"/>
    </source>
</evidence>
<sequence length="212" mass="23771">MRWSSSFSSGELAKVATVSKMETVQTEGGRKVTRHTEYYNLDLVLSIGYRVNSVRAAAFRQWATKTLKQYIIEGYAVNKNRIAKNYRQFAQIIEDIKLLLPPGELIKTGDVLELISLYADTWVSLDAYDRGEFEPKQLTRRSVDLTAQELSQALAELKANLIAKSQAAELFGMEQNPEKLTSPALTALTILVAQSSPKDKERVIKLVTTLQS</sequence>
<dbReference type="EMBL" id="DNHX01000003">
    <property type="protein sequence ID" value="HAZ29203.1"/>
    <property type="molecule type" value="Genomic_DNA"/>
</dbReference>
<evidence type="ECO:0008006" key="4">
    <source>
        <dbReference type="Google" id="ProtNLM"/>
    </source>
</evidence>
<evidence type="ECO:0000313" key="2">
    <source>
        <dbReference type="EMBL" id="HAZ29203.1"/>
    </source>
</evidence>
<feature type="coiled-coil region" evidence="1">
    <location>
        <begin position="140"/>
        <end position="167"/>
    </location>
</feature>
<name>A0A351JSD3_UNCKA</name>
<dbReference type="PANTHER" id="PTHR35810:SF1">
    <property type="entry name" value="CYTOPLASMIC PROTEIN"/>
    <property type="match status" value="1"/>
</dbReference>
<keyword evidence="1" id="KW-0175">Coiled coil</keyword>
<comment type="caution">
    <text evidence="2">The sequence shown here is derived from an EMBL/GenBank/DDBJ whole genome shotgun (WGS) entry which is preliminary data.</text>
</comment>
<dbReference type="Proteomes" id="UP000264072">
    <property type="component" value="Unassembled WGS sequence"/>
</dbReference>
<dbReference type="PANTHER" id="PTHR35810">
    <property type="entry name" value="CYTOPLASMIC PROTEIN-RELATED"/>
    <property type="match status" value="1"/>
</dbReference>
<reference evidence="2 3" key="1">
    <citation type="journal article" date="2018" name="Nat. Biotechnol.">
        <title>A standardized bacterial taxonomy based on genome phylogeny substantially revises the tree of life.</title>
        <authorList>
            <person name="Parks D.H."/>
            <person name="Chuvochina M."/>
            <person name="Waite D.W."/>
            <person name="Rinke C."/>
            <person name="Skarshewski A."/>
            <person name="Chaumeil P.A."/>
            <person name="Hugenholtz P."/>
        </authorList>
    </citation>
    <scope>NUCLEOTIDE SEQUENCE [LARGE SCALE GENOMIC DNA]</scope>
    <source>
        <strain evidence="2">UBA10185</strain>
    </source>
</reference>
<organism evidence="2 3">
    <name type="scientific">candidate division WWE3 bacterium</name>
    <dbReference type="NCBI Taxonomy" id="2053526"/>
    <lineage>
        <taxon>Bacteria</taxon>
        <taxon>Katanobacteria</taxon>
    </lineage>
</organism>